<dbReference type="GeneID" id="20205082"/>
<feature type="signal peptide" evidence="1">
    <location>
        <begin position="1"/>
        <end position="18"/>
    </location>
</feature>
<feature type="domain" description="Fibrinogen C-terminal" evidence="2">
    <location>
        <begin position="166"/>
        <end position="343"/>
    </location>
</feature>
<dbReference type="GO" id="GO:0005615">
    <property type="term" value="C:extracellular space"/>
    <property type="evidence" value="ECO:0000318"/>
    <property type="project" value="GO_Central"/>
</dbReference>
<dbReference type="RefSeq" id="XP_009020365.1">
    <property type="nucleotide sequence ID" value="XM_009022117.1"/>
</dbReference>
<dbReference type="AlphaFoldDB" id="T1F8D3"/>
<sequence length="345" mass="38580">MEKYLFSIIFLRFLMVFASELLPTDPSYQKLKNEATNGSLCFGGEAVNEQTNIRSMLECSVKCSQHNPSFYMVGAVNATCNAFNYVTQDDNTSMCQLHHVESRSDNFPTFQVKNCRGYFAIVDSPQNNPNVATVSASTATTATASASLLDTSSTSDTISTTHSATLCPRLEFYATTEAIYLIFPNATSSTTLLSVNGWIVVQQRVDGAQSFSQSWASYKAHSANYRLRFEVLINGYWMSDEYDSFKAQLKYAIHASGYCGNHYDVLNMQLSGGIYVVNGMKFSTPDQDNTSNLFRWAQSCLMGYWINTGCIGNLNGIYDNSLLYYDARINYWLPASFCRIMTKIT</sequence>
<dbReference type="CTD" id="20205082"/>
<dbReference type="EMBL" id="KB096743">
    <property type="protein sequence ID" value="ESO01711.1"/>
    <property type="molecule type" value="Genomic_DNA"/>
</dbReference>
<dbReference type="SMART" id="SM00186">
    <property type="entry name" value="FBG"/>
    <property type="match status" value="1"/>
</dbReference>
<dbReference type="Proteomes" id="UP000015101">
    <property type="component" value="Unassembled WGS sequence"/>
</dbReference>
<dbReference type="HOGENOM" id="CLU_065241_0_0_1"/>
<dbReference type="InterPro" id="IPR002181">
    <property type="entry name" value="Fibrinogen_a/b/g_C_dom"/>
</dbReference>
<keyword evidence="5" id="KW-1185">Reference proteome</keyword>
<protein>
    <recommendedName>
        <fullName evidence="2">Fibrinogen C-terminal domain-containing protein</fullName>
    </recommendedName>
</protein>
<dbReference type="EnsemblMetazoa" id="HelroT174683">
    <property type="protein sequence ID" value="HelroP174683"/>
    <property type="gene ID" value="HelroG174683"/>
</dbReference>
<dbReference type="InterPro" id="IPR036056">
    <property type="entry name" value="Fibrinogen-like_C"/>
</dbReference>
<evidence type="ECO:0000313" key="5">
    <source>
        <dbReference type="Proteomes" id="UP000015101"/>
    </source>
</evidence>
<dbReference type="Pfam" id="PF00147">
    <property type="entry name" value="Fibrinogen_C"/>
    <property type="match status" value="1"/>
</dbReference>
<dbReference type="PANTHER" id="PTHR19143">
    <property type="entry name" value="FIBRINOGEN/TENASCIN/ANGIOPOEITIN"/>
    <property type="match status" value="1"/>
</dbReference>
<dbReference type="PANTHER" id="PTHR19143:SF462">
    <property type="entry name" value="APPLE DOMAIN-CONTAINING PROTEIN"/>
    <property type="match status" value="1"/>
</dbReference>
<dbReference type="SUPFAM" id="SSF56496">
    <property type="entry name" value="Fibrinogen C-terminal domain-like"/>
    <property type="match status" value="1"/>
</dbReference>
<evidence type="ECO:0000313" key="4">
    <source>
        <dbReference type="EnsemblMetazoa" id="HelroP174683"/>
    </source>
</evidence>
<evidence type="ECO:0000259" key="2">
    <source>
        <dbReference type="SMART" id="SM00186"/>
    </source>
</evidence>
<reference evidence="5" key="1">
    <citation type="submission" date="2012-12" db="EMBL/GenBank/DDBJ databases">
        <authorList>
            <person name="Hellsten U."/>
            <person name="Grimwood J."/>
            <person name="Chapman J.A."/>
            <person name="Shapiro H."/>
            <person name="Aerts A."/>
            <person name="Otillar R.P."/>
            <person name="Terry A.Y."/>
            <person name="Boore J.L."/>
            <person name="Simakov O."/>
            <person name="Marletaz F."/>
            <person name="Cho S.-J."/>
            <person name="Edsinger-Gonzales E."/>
            <person name="Havlak P."/>
            <person name="Kuo D.-H."/>
            <person name="Larsson T."/>
            <person name="Lv J."/>
            <person name="Arendt D."/>
            <person name="Savage R."/>
            <person name="Osoegawa K."/>
            <person name="de Jong P."/>
            <person name="Lindberg D.R."/>
            <person name="Seaver E.C."/>
            <person name="Weisblat D.A."/>
            <person name="Putnam N.H."/>
            <person name="Grigoriev I.V."/>
            <person name="Rokhsar D.S."/>
        </authorList>
    </citation>
    <scope>NUCLEOTIDE SEQUENCE</scope>
</reference>
<proteinExistence type="predicted"/>
<gene>
    <name evidence="4" type="primary">20205082</name>
    <name evidence="3" type="ORF">HELRODRAFT_174683</name>
</gene>
<evidence type="ECO:0000313" key="3">
    <source>
        <dbReference type="EMBL" id="ESO01711.1"/>
    </source>
</evidence>
<organism evidence="4 5">
    <name type="scientific">Helobdella robusta</name>
    <name type="common">Californian leech</name>
    <dbReference type="NCBI Taxonomy" id="6412"/>
    <lineage>
        <taxon>Eukaryota</taxon>
        <taxon>Metazoa</taxon>
        <taxon>Spiralia</taxon>
        <taxon>Lophotrochozoa</taxon>
        <taxon>Annelida</taxon>
        <taxon>Clitellata</taxon>
        <taxon>Hirudinea</taxon>
        <taxon>Rhynchobdellida</taxon>
        <taxon>Glossiphoniidae</taxon>
        <taxon>Helobdella</taxon>
    </lineage>
</organism>
<dbReference type="InterPro" id="IPR014716">
    <property type="entry name" value="Fibrinogen_a/b/g_C_1"/>
</dbReference>
<dbReference type="InParanoid" id="T1F8D3"/>
<keyword evidence="1" id="KW-0732">Signal</keyword>
<accession>T1F8D3</accession>
<dbReference type="eggNOG" id="KOG2579">
    <property type="taxonomic scope" value="Eukaryota"/>
</dbReference>
<dbReference type="EMBL" id="AMQM01005000">
    <property type="status" value="NOT_ANNOTATED_CDS"/>
    <property type="molecule type" value="Genomic_DNA"/>
</dbReference>
<dbReference type="Gene3D" id="3.90.215.10">
    <property type="entry name" value="Gamma Fibrinogen, chain A, domain 1"/>
    <property type="match status" value="2"/>
</dbReference>
<dbReference type="KEGG" id="hro:HELRODRAFT_174683"/>
<evidence type="ECO:0000256" key="1">
    <source>
        <dbReference type="SAM" id="SignalP"/>
    </source>
</evidence>
<reference evidence="4" key="3">
    <citation type="submission" date="2015-06" db="UniProtKB">
        <authorList>
            <consortium name="EnsemblMetazoa"/>
        </authorList>
    </citation>
    <scope>IDENTIFICATION</scope>
</reference>
<name>T1F8D3_HELRO</name>
<feature type="chain" id="PRO_5010980329" description="Fibrinogen C-terminal domain-containing protein" evidence="1">
    <location>
        <begin position="19"/>
        <end position="345"/>
    </location>
</feature>
<reference evidence="3 5" key="2">
    <citation type="journal article" date="2013" name="Nature">
        <title>Insights into bilaterian evolution from three spiralian genomes.</title>
        <authorList>
            <person name="Simakov O."/>
            <person name="Marletaz F."/>
            <person name="Cho S.J."/>
            <person name="Edsinger-Gonzales E."/>
            <person name="Havlak P."/>
            <person name="Hellsten U."/>
            <person name="Kuo D.H."/>
            <person name="Larsson T."/>
            <person name="Lv J."/>
            <person name="Arendt D."/>
            <person name="Savage R."/>
            <person name="Osoegawa K."/>
            <person name="de Jong P."/>
            <person name="Grimwood J."/>
            <person name="Chapman J.A."/>
            <person name="Shapiro H."/>
            <person name="Aerts A."/>
            <person name="Otillar R.P."/>
            <person name="Terry A.Y."/>
            <person name="Boore J.L."/>
            <person name="Grigoriev I.V."/>
            <person name="Lindberg D.R."/>
            <person name="Seaver E.C."/>
            <person name="Weisblat D.A."/>
            <person name="Putnam N.H."/>
            <person name="Rokhsar D.S."/>
        </authorList>
    </citation>
    <scope>NUCLEOTIDE SEQUENCE</scope>
</reference>
<dbReference type="InterPro" id="IPR050373">
    <property type="entry name" value="Fibrinogen_C-term_domain"/>
</dbReference>